<dbReference type="EMBL" id="CP039923">
    <property type="protein sequence ID" value="QCL96837.1"/>
    <property type="molecule type" value="Genomic_DNA"/>
</dbReference>
<evidence type="ECO:0000313" key="1">
    <source>
        <dbReference type="EMBL" id="QCL96837.1"/>
    </source>
</evidence>
<protein>
    <submittedName>
        <fullName evidence="1">Uncharacterized protein</fullName>
    </submittedName>
</protein>
<organism evidence="1 2">
    <name type="scientific">Agrobacterium tumefaciens</name>
    <dbReference type="NCBI Taxonomy" id="358"/>
    <lineage>
        <taxon>Bacteria</taxon>
        <taxon>Pseudomonadati</taxon>
        <taxon>Pseudomonadota</taxon>
        <taxon>Alphaproteobacteria</taxon>
        <taxon>Hyphomicrobiales</taxon>
        <taxon>Rhizobiaceae</taxon>
        <taxon>Rhizobium/Agrobacterium group</taxon>
        <taxon>Agrobacterium</taxon>
        <taxon>Agrobacterium tumefaciens complex</taxon>
    </lineage>
</organism>
<dbReference type="Proteomes" id="UP000298649">
    <property type="component" value="Chromosome linear"/>
</dbReference>
<accession>A0A4D7YMC0</accession>
<evidence type="ECO:0000313" key="2">
    <source>
        <dbReference type="Proteomes" id="UP000298649"/>
    </source>
</evidence>
<proteinExistence type="predicted"/>
<dbReference type="AlphaFoldDB" id="A0A4D7YMC0"/>
<sequence>MKIAAELIGRPQARIYLRRDRVVSGLILAPGRLPPPPLFDHAFSVLSRLFPVPAAFFTITGTGVVRTGLRPGILVGSVHRFISAYGYRNDGSAIRPDFLTATP</sequence>
<name>A0A4D7YMC0_AGRTU</name>
<reference evidence="1 2" key="1">
    <citation type="submission" date="2019-04" db="EMBL/GenBank/DDBJ databases">
        <title>Complete genome sequence of Agrobacterium tumefaciens CFBP7129.</title>
        <authorList>
            <person name="Haryono M."/>
            <person name="Lin Y.-C."/>
            <person name="Lai E.-M."/>
            <person name="Kuo C.-H."/>
        </authorList>
    </citation>
    <scope>NUCLEOTIDE SEQUENCE [LARGE SCALE GENOMIC DNA]</scope>
    <source>
        <strain evidence="1 2">CFBP7129</strain>
    </source>
</reference>
<gene>
    <name evidence="1" type="ORF">CFBP7129_22020</name>
</gene>